<keyword evidence="5" id="KW-0732">Signal</keyword>
<dbReference type="PROSITE" id="PS50005">
    <property type="entry name" value="TPR"/>
    <property type="match status" value="1"/>
</dbReference>
<dbReference type="Gene3D" id="1.10.10.60">
    <property type="entry name" value="Homeodomain-like"/>
    <property type="match status" value="2"/>
</dbReference>
<evidence type="ECO:0000256" key="2">
    <source>
        <dbReference type="PROSITE-ProRule" id="PRU00339"/>
    </source>
</evidence>
<keyword evidence="2" id="KW-0802">TPR repeat</keyword>
<feature type="chain" id="PRO_5020329776" evidence="5">
    <location>
        <begin position="21"/>
        <end position="574"/>
    </location>
</feature>
<feature type="repeat" description="TPR" evidence="2">
    <location>
        <begin position="106"/>
        <end position="139"/>
    </location>
</feature>
<dbReference type="PANTHER" id="PTHR43280">
    <property type="entry name" value="ARAC-FAMILY TRANSCRIPTIONAL REGULATOR"/>
    <property type="match status" value="1"/>
</dbReference>
<dbReference type="Pfam" id="PF12833">
    <property type="entry name" value="HTH_18"/>
    <property type="match status" value="1"/>
</dbReference>
<dbReference type="SMART" id="SM00342">
    <property type="entry name" value="HTH_ARAC"/>
    <property type="match status" value="1"/>
</dbReference>
<dbReference type="PANTHER" id="PTHR43280:SF2">
    <property type="entry name" value="HTH-TYPE TRANSCRIPTIONAL REGULATOR EXSA"/>
    <property type="match status" value="1"/>
</dbReference>
<keyword evidence="4" id="KW-0472">Membrane</keyword>
<gene>
    <name evidence="7" type="ORF">EV195_107175</name>
</gene>
<dbReference type="AlphaFoldDB" id="A0A4R2NQ86"/>
<dbReference type="InterPro" id="IPR019734">
    <property type="entry name" value="TPR_rpt"/>
</dbReference>
<reference evidence="7 8" key="1">
    <citation type="submission" date="2019-03" db="EMBL/GenBank/DDBJ databases">
        <title>Genomic Encyclopedia of Type Strains, Phase IV (KMG-IV): sequencing the most valuable type-strain genomes for metagenomic binning, comparative biology and taxonomic classification.</title>
        <authorList>
            <person name="Goeker M."/>
        </authorList>
    </citation>
    <scope>NUCLEOTIDE SEQUENCE [LARGE SCALE GENOMIC DNA]</scope>
    <source>
        <strain evidence="7 8">DSM 14836</strain>
    </source>
</reference>
<feature type="signal peptide" evidence="5">
    <location>
        <begin position="1"/>
        <end position="20"/>
    </location>
</feature>
<feature type="domain" description="HTH araC/xylS-type" evidence="6">
    <location>
        <begin position="454"/>
        <end position="566"/>
    </location>
</feature>
<evidence type="ECO:0000256" key="4">
    <source>
        <dbReference type="SAM" id="Phobius"/>
    </source>
</evidence>
<protein>
    <submittedName>
        <fullName evidence="7">AraC-like DNA-binding protein</fullName>
    </submittedName>
</protein>
<keyword evidence="4" id="KW-1133">Transmembrane helix</keyword>
<name>A0A4R2NQ86_9FLAO</name>
<feature type="coiled-coil region" evidence="3">
    <location>
        <begin position="240"/>
        <end position="267"/>
    </location>
</feature>
<accession>A0A4R2NQ86</accession>
<dbReference type="EMBL" id="SLXM01000007">
    <property type="protein sequence ID" value="TCP24009.1"/>
    <property type="molecule type" value="Genomic_DNA"/>
</dbReference>
<evidence type="ECO:0000256" key="3">
    <source>
        <dbReference type="SAM" id="Coils"/>
    </source>
</evidence>
<feature type="transmembrane region" description="Helical" evidence="4">
    <location>
        <begin position="384"/>
        <end position="401"/>
    </location>
</feature>
<comment type="caution">
    <text evidence="7">The sequence shown here is derived from an EMBL/GenBank/DDBJ whole genome shotgun (WGS) entry which is preliminary data.</text>
</comment>
<sequence length="574" mass="67182">MNKKLTFLFLLIIQSIFTQNAVIDSLVNEDYENLKVGLQKIEVDSITEFNHTQAYLRKAKKENNLVRIADGYYFLSRIYNDELSLQYLDSVISLSKKLKKHSKYPAIAYESKGLIFHQKGDFDNALKFYVLALKHTKNDSFQHASVKFDIASLKYRLGFREEAKQLFKSYLNELDKLDFPNKGYYYNIGIYAYCDALIYTKKLDSAQIMIDEGIKRTLYSTDEILKTRFILNNGINSYYKKEYNKALKALLESIQSIKKQNDELTTAINQSYIGKTYYELGKKDSAITYLNKAHLFLQETNDVALEILDGYQYLINHYKTEKEYDKQLLYINALMKFDSVYNSKSRRVSQQITKNYEIPYLLSEKEKLISTLQQNEDNNNNLKLVFLILSFVAVIGITLLFRRNYILKKRFALILNENTTKKAIKNQENKVDDNIDEQIENDENDELEKVGVSEEITQKILIDLKKFEDTQQFLKKKYTLSSLAKEIKTNSSYLSKVINYKKGTNFANYLNNLKIDYAINRLTNDKKFRSYTVKAISEESGFNSQQTFSIAFVKKTKLQPSYFIKQLEKKQNSE</sequence>
<evidence type="ECO:0000256" key="5">
    <source>
        <dbReference type="SAM" id="SignalP"/>
    </source>
</evidence>
<dbReference type="SUPFAM" id="SSF48452">
    <property type="entry name" value="TPR-like"/>
    <property type="match status" value="2"/>
</dbReference>
<dbReference type="SMART" id="SM00028">
    <property type="entry name" value="TPR"/>
    <property type="match status" value="3"/>
</dbReference>
<dbReference type="OrthoDB" id="5295174at2"/>
<dbReference type="GO" id="GO:0003700">
    <property type="term" value="F:DNA-binding transcription factor activity"/>
    <property type="evidence" value="ECO:0007669"/>
    <property type="project" value="InterPro"/>
</dbReference>
<evidence type="ECO:0000259" key="6">
    <source>
        <dbReference type="PROSITE" id="PS01124"/>
    </source>
</evidence>
<organism evidence="7 8">
    <name type="scientific">Tenacibaculum skagerrakense</name>
    <dbReference type="NCBI Taxonomy" id="186571"/>
    <lineage>
        <taxon>Bacteria</taxon>
        <taxon>Pseudomonadati</taxon>
        <taxon>Bacteroidota</taxon>
        <taxon>Flavobacteriia</taxon>
        <taxon>Flavobacteriales</taxon>
        <taxon>Flavobacteriaceae</taxon>
        <taxon>Tenacibaculum</taxon>
    </lineage>
</organism>
<dbReference type="InterPro" id="IPR018060">
    <property type="entry name" value="HTH_AraC"/>
</dbReference>
<dbReference type="RefSeq" id="WP_132795278.1">
    <property type="nucleotide sequence ID" value="NZ_SLXM01000007.1"/>
</dbReference>
<keyword evidence="1 7" id="KW-0238">DNA-binding</keyword>
<keyword evidence="8" id="KW-1185">Reference proteome</keyword>
<keyword evidence="4" id="KW-0812">Transmembrane</keyword>
<evidence type="ECO:0000313" key="8">
    <source>
        <dbReference type="Proteomes" id="UP000294564"/>
    </source>
</evidence>
<keyword evidence="3" id="KW-0175">Coiled coil</keyword>
<evidence type="ECO:0000256" key="1">
    <source>
        <dbReference type="ARBA" id="ARBA00023125"/>
    </source>
</evidence>
<dbReference type="PROSITE" id="PS01124">
    <property type="entry name" value="HTH_ARAC_FAMILY_2"/>
    <property type="match status" value="1"/>
</dbReference>
<evidence type="ECO:0000313" key="7">
    <source>
        <dbReference type="EMBL" id="TCP24009.1"/>
    </source>
</evidence>
<dbReference type="Gene3D" id="1.25.40.10">
    <property type="entry name" value="Tetratricopeptide repeat domain"/>
    <property type="match status" value="2"/>
</dbReference>
<proteinExistence type="predicted"/>
<dbReference type="Proteomes" id="UP000294564">
    <property type="component" value="Unassembled WGS sequence"/>
</dbReference>
<dbReference type="InterPro" id="IPR011990">
    <property type="entry name" value="TPR-like_helical_dom_sf"/>
</dbReference>
<dbReference type="GO" id="GO:0043565">
    <property type="term" value="F:sequence-specific DNA binding"/>
    <property type="evidence" value="ECO:0007669"/>
    <property type="project" value="InterPro"/>
</dbReference>